<dbReference type="PROSITE" id="PS00741">
    <property type="entry name" value="DH_1"/>
    <property type="match status" value="1"/>
</dbReference>
<feature type="compositionally biased region" description="Polar residues" evidence="1">
    <location>
        <begin position="12"/>
        <end position="35"/>
    </location>
</feature>
<name>A0A2G8SE32_9APHY</name>
<evidence type="ECO:0000259" key="2">
    <source>
        <dbReference type="PROSITE" id="PS50010"/>
    </source>
</evidence>
<proteinExistence type="predicted"/>
<organism evidence="3 4">
    <name type="scientific">Ganoderma sinense ZZ0214-1</name>
    <dbReference type="NCBI Taxonomy" id="1077348"/>
    <lineage>
        <taxon>Eukaryota</taxon>
        <taxon>Fungi</taxon>
        <taxon>Dikarya</taxon>
        <taxon>Basidiomycota</taxon>
        <taxon>Agaricomycotina</taxon>
        <taxon>Agaricomycetes</taxon>
        <taxon>Polyporales</taxon>
        <taxon>Polyporaceae</taxon>
        <taxon>Ganoderma</taxon>
    </lineage>
</organism>
<feature type="compositionally biased region" description="Low complexity" evidence="1">
    <location>
        <begin position="206"/>
        <end position="215"/>
    </location>
</feature>
<dbReference type="EMBL" id="AYKW01000012">
    <property type="protein sequence ID" value="PIL32025.1"/>
    <property type="molecule type" value="Genomic_DNA"/>
</dbReference>
<dbReference type="InterPro" id="IPR051092">
    <property type="entry name" value="FYVE_RhoGEF_PH"/>
</dbReference>
<dbReference type="Gene3D" id="1.20.900.10">
    <property type="entry name" value="Dbl homology (DH) domain"/>
    <property type="match status" value="1"/>
</dbReference>
<feature type="region of interest" description="Disordered" evidence="1">
    <location>
        <begin position="71"/>
        <end position="149"/>
    </location>
</feature>
<dbReference type="InterPro" id="IPR032675">
    <property type="entry name" value="LRR_dom_sf"/>
</dbReference>
<feature type="compositionally biased region" description="Basic and acidic residues" evidence="1">
    <location>
        <begin position="576"/>
        <end position="593"/>
    </location>
</feature>
<dbReference type="Gene3D" id="2.30.29.30">
    <property type="entry name" value="Pleckstrin-homology domain (PH domain)/Phosphotyrosine-binding domain (PTB)"/>
    <property type="match status" value="1"/>
</dbReference>
<feature type="region of interest" description="Disordered" evidence="1">
    <location>
        <begin position="458"/>
        <end position="616"/>
    </location>
</feature>
<feature type="compositionally biased region" description="Low complexity" evidence="1">
    <location>
        <begin position="601"/>
        <end position="610"/>
    </location>
</feature>
<comment type="caution">
    <text evidence="3">The sequence shown here is derived from an EMBL/GenBank/DDBJ whole genome shotgun (WGS) entry which is preliminary data.</text>
</comment>
<dbReference type="Proteomes" id="UP000230002">
    <property type="component" value="Unassembled WGS sequence"/>
</dbReference>
<dbReference type="STRING" id="1077348.A0A2G8SE32"/>
<evidence type="ECO:0000256" key="1">
    <source>
        <dbReference type="SAM" id="MobiDB-lite"/>
    </source>
</evidence>
<dbReference type="SUPFAM" id="SSF50729">
    <property type="entry name" value="PH domain-like"/>
    <property type="match status" value="1"/>
</dbReference>
<feature type="compositionally biased region" description="Polar residues" evidence="1">
    <location>
        <begin position="740"/>
        <end position="750"/>
    </location>
</feature>
<dbReference type="PANTHER" id="PTHR12673">
    <property type="entry name" value="FACIOGENITAL DYSPLASIA PROTEIN"/>
    <property type="match status" value="1"/>
</dbReference>
<feature type="region of interest" description="Disordered" evidence="1">
    <location>
        <begin position="177"/>
        <end position="285"/>
    </location>
</feature>
<protein>
    <recommendedName>
        <fullName evidence="2">DH domain-containing protein</fullName>
    </recommendedName>
</protein>
<dbReference type="SMART" id="SM00325">
    <property type="entry name" value="RhoGEF"/>
    <property type="match status" value="1"/>
</dbReference>
<evidence type="ECO:0000313" key="4">
    <source>
        <dbReference type="Proteomes" id="UP000230002"/>
    </source>
</evidence>
<sequence>MLARPRAPTPSKLVTQDGWNSDNDTQSPGPVSPSSAYVVAGSPPSMLTPPPVFNSQSLSALGYTAYNTANDEEGALSDSGYSQSSSQRSTSVAALPDPSHFPEPKPPRRQPRLQPVNSTLTLSSGDSSSTSTRSSAYTGSAKSGDYGHVHVALGDDESGKGVGVGITTDDVVQLLSKEAGAPRTTAGRTPVDQTRWSDFYRDGIRSRSSSLANSSKPESMHEKVIPPPLRSSPSFDLAWQQPDERDEAGLGSDEDTDEDPSFDEDEDEEDEEDAAEEPTSAVVMAEEGRGVIVRGDDTPIVRLHVSSGTTHLLIGSSPTPNSVPTFLASALPQICSSLLALDISVNFLSALPPSLSQCVNLEELNVASNPLRALPMFLSMLINLRVLIVDSTGISTLPATLAALEKLHTLSIRRNKMHSLPSWLCVLPELETLLVDGNPFQGPWKALMEPLLSRGPLSPTYPPSTPMFPLPSASIRSTTTSTSMDMEDTPESVHATDRHTREEEDVTVTSPRAPSLARSITAPSPQSSTQLSSPGLTRTRTTPNRTYFDKNRTSSAGPKSMFSEAGPSSATSRGTPDSERELRKMKSAGELRRNYGGSIRAPSASASSSPQRPALTEYVTSASSSNLLNMSTFPADSQGGVPRRFASLGVASGALSPTANSRSRRTVDSSIWDSPTEEETGAEPVPPLPTPNQLVFPRDSPVPMDHALPPRPRSSDKDKSSRWGFLKKMSMGKIRPESPNPSRISINGGSQARHPFPAQHPQARQLSSIPAIDVRISTTGTILQQDQKDQLEMPPSLSRKASADLLKISPLDQLKKTSNEAAKLAPTSTSPNSLLVPSPTPSSRASKRRSFLPIDMSPIPIPNASQFCPDVTVTDGSEEPGEDHVVHSPVQVESLDEIQRREEEHAREARIRALRSVKAYLRDMHDLNQSLTQTMSMYGGPPPEIPQTRSRRPTMVDGGPGRMPSDMSMSSMSSGSPSSRPESVNLRPTEGRSRGSVAQTNSVATTDSGGSGAGDERKYKDDKAKRARVIREIVETERTYVKGLQELVDIYIKPASATVNVLSGVGQSKDTVVPTQERKIVFGGLEALFYFHRESFLPALERAASALLDMQGEVDGQKSLDVARDVANTFVSHAAFMKMYSTYINNFDNSVQRIKMWISDRPTTPSPSSALSPSSSGSHVAALGLAMTPSLGSGTLGDSGREALVHIPSSQRKRIKAYLKRCRMNPRHSQLNLEGYLLLPVQRIPRYKLLLEELVRSSPPMYEFMEDPIDRALTEISSLATNMNEGKREAESRRRLVQWQARIRGKFPSPLVQPHRRLIMDGPLQLTRVVRKATVGFEVIDAQGDSASVEVECLSPELTPRSLVGILCNDLLVLCRDPSEGQDPTSSVDLWAVLRMQTLPQPASIVHGNTLRLVDNKAILYFDAPSTSDALTWFRAINVHIPASKA</sequence>
<feature type="compositionally biased region" description="Polar residues" evidence="1">
    <location>
        <begin position="566"/>
        <end position="575"/>
    </location>
</feature>
<keyword evidence="4" id="KW-1185">Reference proteome</keyword>
<feature type="compositionally biased region" description="Low complexity" evidence="1">
    <location>
        <begin position="962"/>
        <end position="981"/>
    </location>
</feature>
<feature type="region of interest" description="Disordered" evidence="1">
    <location>
        <begin position="933"/>
        <end position="1025"/>
    </location>
</feature>
<feature type="compositionally biased region" description="Pro residues" evidence="1">
    <location>
        <begin position="459"/>
        <end position="469"/>
    </location>
</feature>
<feature type="compositionally biased region" description="Low complexity" evidence="1">
    <location>
        <begin position="524"/>
        <end position="537"/>
    </location>
</feature>
<dbReference type="GO" id="GO:0005737">
    <property type="term" value="C:cytoplasm"/>
    <property type="evidence" value="ECO:0007669"/>
    <property type="project" value="TreeGrafter"/>
</dbReference>
<dbReference type="Pfam" id="PF00621">
    <property type="entry name" value="RhoGEF"/>
    <property type="match status" value="1"/>
</dbReference>
<accession>A0A2G8SE32</accession>
<dbReference type="GO" id="GO:0035556">
    <property type="term" value="P:intracellular signal transduction"/>
    <property type="evidence" value="ECO:0007669"/>
    <property type="project" value="InterPro"/>
</dbReference>
<dbReference type="OrthoDB" id="660555at2759"/>
<dbReference type="CDD" id="cd00160">
    <property type="entry name" value="RhoGEF"/>
    <property type="match status" value="1"/>
</dbReference>
<dbReference type="InterPro" id="IPR001331">
    <property type="entry name" value="GDS_CDC24_CS"/>
</dbReference>
<evidence type="ECO:0000313" key="3">
    <source>
        <dbReference type="EMBL" id="PIL32025.1"/>
    </source>
</evidence>
<feature type="compositionally biased region" description="Polar residues" evidence="1">
    <location>
        <begin position="996"/>
        <end position="1008"/>
    </location>
</feature>
<dbReference type="SUPFAM" id="SSF52075">
    <property type="entry name" value="Outer arm dynein light chain 1"/>
    <property type="match status" value="1"/>
</dbReference>
<feature type="compositionally biased region" description="Low complexity" evidence="1">
    <location>
        <begin position="77"/>
        <end position="91"/>
    </location>
</feature>
<dbReference type="PROSITE" id="PS50010">
    <property type="entry name" value="DH_2"/>
    <property type="match status" value="1"/>
</dbReference>
<dbReference type="PANTHER" id="PTHR12673:SF270">
    <property type="entry name" value="FYVE-TYPE DOMAIN-CONTAINING PROTEIN"/>
    <property type="match status" value="1"/>
</dbReference>
<dbReference type="InterPro" id="IPR035899">
    <property type="entry name" value="DBL_dom_sf"/>
</dbReference>
<feature type="region of interest" description="Disordered" evidence="1">
    <location>
        <begin position="821"/>
        <end position="849"/>
    </location>
</feature>
<feature type="region of interest" description="Disordered" evidence="1">
    <location>
        <begin position="653"/>
        <end position="765"/>
    </location>
</feature>
<dbReference type="SUPFAM" id="SSF48065">
    <property type="entry name" value="DBL homology domain (DH-domain)"/>
    <property type="match status" value="1"/>
</dbReference>
<dbReference type="GO" id="GO:0005085">
    <property type="term" value="F:guanyl-nucleotide exchange factor activity"/>
    <property type="evidence" value="ECO:0007669"/>
    <property type="project" value="InterPro"/>
</dbReference>
<dbReference type="InterPro" id="IPR011993">
    <property type="entry name" value="PH-like_dom_sf"/>
</dbReference>
<reference evidence="3 4" key="1">
    <citation type="journal article" date="2015" name="Sci. Rep.">
        <title>Chromosome-level genome map provides insights into diverse defense mechanisms in the medicinal fungus Ganoderma sinense.</title>
        <authorList>
            <person name="Zhu Y."/>
            <person name="Xu J."/>
            <person name="Sun C."/>
            <person name="Zhou S."/>
            <person name="Xu H."/>
            <person name="Nelson D.R."/>
            <person name="Qian J."/>
            <person name="Song J."/>
            <person name="Luo H."/>
            <person name="Xiang L."/>
            <person name="Li Y."/>
            <person name="Xu Z."/>
            <person name="Ji A."/>
            <person name="Wang L."/>
            <person name="Lu S."/>
            <person name="Hayward A."/>
            <person name="Sun W."/>
            <person name="Li X."/>
            <person name="Schwartz D.C."/>
            <person name="Wang Y."/>
            <person name="Chen S."/>
        </authorList>
    </citation>
    <scope>NUCLEOTIDE SEQUENCE [LARGE SCALE GENOMIC DNA]</scope>
    <source>
        <strain evidence="3 4">ZZ0214-1</strain>
    </source>
</reference>
<feature type="region of interest" description="Disordered" evidence="1">
    <location>
        <begin position="1"/>
        <end position="56"/>
    </location>
</feature>
<feature type="domain" description="DH" evidence="2">
    <location>
        <begin position="1025"/>
        <end position="1286"/>
    </location>
</feature>
<feature type="compositionally biased region" description="Polar residues" evidence="1">
    <location>
        <begin position="826"/>
        <end position="835"/>
    </location>
</feature>
<feature type="compositionally biased region" description="Low complexity" evidence="1">
    <location>
        <begin position="112"/>
        <end position="141"/>
    </location>
</feature>
<gene>
    <name evidence="3" type="ORF">GSI_06729</name>
</gene>
<dbReference type="InterPro" id="IPR000219">
    <property type="entry name" value="DH_dom"/>
</dbReference>
<feature type="compositionally biased region" description="Basic and acidic residues" evidence="1">
    <location>
        <begin position="1014"/>
        <end position="1025"/>
    </location>
</feature>
<dbReference type="Gene3D" id="3.80.10.10">
    <property type="entry name" value="Ribonuclease Inhibitor"/>
    <property type="match status" value="1"/>
</dbReference>
<feature type="compositionally biased region" description="Acidic residues" evidence="1">
    <location>
        <begin position="252"/>
        <end position="276"/>
    </location>
</feature>